<name>A0A291RP23_9NOCA</name>
<feature type="region of interest" description="Disordered" evidence="1">
    <location>
        <begin position="101"/>
        <end position="128"/>
    </location>
</feature>
<dbReference type="Proteomes" id="UP000221961">
    <property type="component" value="Chromosome"/>
</dbReference>
<dbReference type="RefSeq" id="WP_098696086.1">
    <property type="nucleotide sequence ID" value="NZ_CP023778.1"/>
</dbReference>
<organism evidence="2 3">
    <name type="scientific">Nocardia terpenica</name>
    <dbReference type="NCBI Taxonomy" id="455432"/>
    <lineage>
        <taxon>Bacteria</taxon>
        <taxon>Bacillati</taxon>
        <taxon>Actinomycetota</taxon>
        <taxon>Actinomycetes</taxon>
        <taxon>Mycobacteriales</taxon>
        <taxon>Nocardiaceae</taxon>
        <taxon>Nocardia</taxon>
    </lineage>
</organism>
<gene>
    <name evidence="2" type="ORF">CRH09_25520</name>
</gene>
<dbReference type="Gene3D" id="3.30.1310.10">
    <property type="entry name" value="Nucleoid-associated protein YbaB-like domain"/>
    <property type="match status" value="1"/>
</dbReference>
<feature type="compositionally biased region" description="Polar residues" evidence="1">
    <location>
        <begin position="101"/>
        <end position="112"/>
    </location>
</feature>
<evidence type="ECO:0000313" key="2">
    <source>
        <dbReference type="EMBL" id="ATL69038.1"/>
    </source>
</evidence>
<accession>A0A291RP23</accession>
<evidence type="ECO:0000313" key="3">
    <source>
        <dbReference type="Proteomes" id="UP000221961"/>
    </source>
</evidence>
<reference evidence="2 3" key="1">
    <citation type="submission" date="2017-10" db="EMBL/GenBank/DDBJ databases">
        <title>Comparative genomics between pathogenic Norcardia.</title>
        <authorList>
            <person name="Zeng L."/>
        </authorList>
    </citation>
    <scope>NUCLEOTIDE SEQUENCE [LARGE SCALE GENOMIC DNA]</scope>
    <source>
        <strain evidence="2 3">NC_YFY_NT001</strain>
    </source>
</reference>
<sequence>MTDIQKWERQLQYDLAEIRRNSQDLANAVTAVRGRGVMQDVFIEVNADGDITDLQIAPGAMRWTTAQLTSVILDCHRKARADARAKVERLVRKADPRIRSQLQQLHGASEASQPERRPMTEAEIQAADDEYFERMNRLGWRGGQ</sequence>
<dbReference type="InterPro" id="IPR036894">
    <property type="entry name" value="YbaB-like_sf"/>
</dbReference>
<dbReference type="AlphaFoldDB" id="A0A291RP23"/>
<proteinExistence type="predicted"/>
<protein>
    <recommendedName>
        <fullName evidence="4">YbaB/EbfC family DNA-binding protein</fullName>
    </recommendedName>
</protein>
<evidence type="ECO:0000256" key="1">
    <source>
        <dbReference type="SAM" id="MobiDB-lite"/>
    </source>
</evidence>
<evidence type="ECO:0008006" key="4">
    <source>
        <dbReference type="Google" id="ProtNLM"/>
    </source>
</evidence>
<dbReference type="KEGG" id="ntp:CRH09_25520"/>
<dbReference type="GeneID" id="88360699"/>
<dbReference type="EMBL" id="CP023778">
    <property type="protein sequence ID" value="ATL69038.1"/>
    <property type="molecule type" value="Genomic_DNA"/>
</dbReference>